<dbReference type="InterPro" id="IPR006379">
    <property type="entry name" value="HAD-SF_hydro_IIB"/>
</dbReference>
<dbReference type="Gene3D" id="3.40.50.1000">
    <property type="entry name" value="HAD superfamily/HAD-like"/>
    <property type="match status" value="1"/>
</dbReference>
<name>A0A7G9GRK5_9FIRM</name>
<evidence type="ECO:0000313" key="1">
    <source>
        <dbReference type="EMBL" id="QNM13437.1"/>
    </source>
</evidence>
<dbReference type="EMBL" id="CP060636">
    <property type="protein sequence ID" value="QNM13437.1"/>
    <property type="molecule type" value="Genomic_DNA"/>
</dbReference>
<dbReference type="KEGG" id="ehn:H9Q80_05675"/>
<dbReference type="PROSITE" id="PS01229">
    <property type="entry name" value="COF_2"/>
    <property type="match status" value="1"/>
</dbReference>
<keyword evidence="2" id="KW-1185">Reference proteome</keyword>
<dbReference type="AlphaFoldDB" id="A0A7G9GRK5"/>
<accession>A0A7G9GRK5</accession>
<dbReference type="InterPro" id="IPR023214">
    <property type="entry name" value="HAD_sf"/>
</dbReference>
<dbReference type="Pfam" id="PF08282">
    <property type="entry name" value="Hydrolase_3"/>
    <property type="match status" value="1"/>
</dbReference>
<proteinExistence type="predicted"/>
<dbReference type="RefSeq" id="WP_117536594.1">
    <property type="nucleotide sequence ID" value="NZ_CP060636.1"/>
</dbReference>
<gene>
    <name evidence="1" type="ORF">H9Q80_05675</name>
</gene>
<dbReference type="PANTHER" id="PTHR10000:SF8">
    <property type="entry name" value="HAD SUPERFAMILY HYDROLASE-LIKE, TYPE 3"/>
    <property type="match status" value="1"/>
</dbReference>
<dbReference type="GO" id="GO:0000287">
    <property type="term" value="F:magnesium ion binding"/>
    <property type="evidence" value="ECO:0007669"/>
    <property type="project" value="TreeGrafter"/>
</dbReference>
<keyword evidence="1" id="KW-0378">Hydrolase</keyword>
<dbReference type="SFLD" id="SFLDG01140">
    <property type="entry name" value="C2.B:_Phosphomannomutase_and_P"/>
    <property type="match status" value="1"/>
</dbReference>
<dbReference type="NCBIfam" id="TIGR01484">
    <property type="entry name" value="HAD-SF-IIB"/>
    <property type="match status" value="1"/>
</dbReference>
<dbReference type="InterPro" id="IPR036412">
    <property type="entry name" value="HAD-like_sf"/>
</dbReference>
<reference evidence="1 2" key="1">
    <citation type="submission" date="2020-08" db="EMBL/GenBank/DDBJ databases">
        <authorList>
            <person name="Liu C."/>
            <person name="Sun Q."/>
        </authorList>
    </citation>
    <scope>NUCLEOTIDE SEQUENCE [LARGE SCALE GENOMIC DNA]</scope>
    <source>
        <strain evidence="1 2">NSJ-61</strain>
    </source>
</reference>
<evidence type="ECO:0000313" key="2">
    <source>
        <dbReference type="Proteomes" id="UP000515856"/>
    </source>
</evidence>
<sequence>MTKLSIEKQQISKIKVIVCDLDGTLLNHRKQITEATAQYLIQLQEAGYRLVLASGRFYYELTGYIEQLKMKKFDGYAICANGLEIHRVKDDTMQSFDYLSETEIQDILSYTRNMHITAYANIHQIYHAVCNPWLYYATKAGTFLSKPFSKSNFYPFRLLRETDFQKHQTKTNWPVLAKICFFSSHYKLERFKQTIQHDFPHQYNFYYINRFAIEIVKSNVGKCYAVEHLCKSLSLDLSNVLFFGDSGNDEELLASAGIGITMKNGFYQTKRKARILSYKTNQQEGVLDMLEKLELFDQSN</sequence>
<dbReference type="PROSITE" id="PS01228">
    <property type="entry name" value="COF_1"/>
    <property type="match status" value="1"/>
</dbReference>
<dbReference type="SFLD" id="SFLDS00003">
    <property type="entry name" value="Haloacid_Dehalogenase"/>
    <property type="match status" value="1"/>
</dbReference>
<dbReference type="Proteomes" id="UP000515856">
    <property type="component" value="Chromosome"/>
</dbReference>
<dbReference type="SUPFAM" id="SSF56784">
    <property type="entry name" value="HAD-like"/>
    <property type="match status" value="1"/>
</dbReference>
<dbReference type="Gene3D" id="3.30.1240.10">
    <property type="match status" value="1"/>
</dbReference>
<dbReference type="GO" id="GO:0016791">
    <property type="term" value="F:phosphatase activity"/>
    <property type="evidence" value="ECO:0007669"/>
    <property type="project" value="TreeGrafter"/>
</dbReference>
<dbReference type="PANTHER" id="PTHR10000">
    <property type="entry name" value="PHOSPHOSERINE PHOSPHATASE"/>
    <property type="match status" value="1"/>
</dbReference>
<organism evidence="1 2">
    <name type="scientific">[Eubacterium] hominis</name>
    <dbReference type="NCBI Taxonomy" id="2764325"/>
    <lineage>
        <taxon>Bacteria</taxon>
        <taxon>Bacillati</taxon>
        <taxon>Bacillota</taxon>
        <taxon>Erysipelotrichia</taxon>
        <taxon>Erysipelotrichales</taxon>
        <taxon>Erysipelotrichaceae</taxon>
        <taxon>Amedibacillus</taxon>
    </lineage>
</organism>
<dbReference type="GO" id="GO:0005829">
    <property type="term" value="C:cytosol"/>
    <property type="evidence" value="ECO:0007669"/>
    <property type="project" value="TreeGrafter"/>
</dbReference>
<protein>
    <submittedName>
        <fullName evidence="1">HAD-IIB family hydrolase</fullName>
    </submittedName>
</protein>